<reference evidence="4 5" key="1">
    <citation type="journal article" date="2011" name="J. Bacteriol.">
        <title>Genome sequence of Chthoniobacter flavus Ellin428, an aerobic heterotrophic soil bacterium.</title>
        <authorList>
            <person name="Kant R."/>
            <person name="van Passel M.W."/>
            <person name="Palva A."/>
            <person name="Lucas S."/>
            <person name="Lapidus A."/>
            <person name="Glavina Del Rio T."/>
            <person name="Dalin E."/>
            <person name="Tice H."/>
            <person name="Bruce D."/>
            <person name="Goodwin L."/>
            <person name="Pitluck S."/>
            <person name="Larimer F.W."/>
            <person name="Land M.L."/>
            <person name="Hauser L."/>
            <person name="Sangwan P."/>
            <person name="de Vos W.M."/>
            <person name="Janssen P.H."/>
            <person name="Smidt H."/>
        </authorList>
    </citation>
    <scope>NUCLEOTIDE SEQUENCE [LARGE SCALE GENOMIC DNA]</scope>
    <source>
        <strain evidence="4 5">Ellin428</strain>
    </source>
</reference>
<protein>
    <submittedName>
        <fullName evidence="4">Hpt protein</fullName>
    </submittedName>
</protein>
<feature type="modified residue" description="Phosphohistidine" evidence="1">
    <location>
        <position position="69"/>
    </location>
</feature>
<dbReference type="PROSITE" id="PS50894">
    <property type="entry name" value="HPT"/>
    <property type="match status" value="1"/>
</dbReference>
<dbReference type="SMART" id="SM00073">
    <property type="entry name" value="HPT"/>
    <property type="match status" value="1"/>
</dbReference>
<feature type="domain" description="HPt" evidence="3">
    <location>
        <begin position="30"/>
        <end position="123"/>
    </location>
</feature>
<dbReference type="InterPro" id="IPR036641">
    <property type="entry name" value="HPT_dom_sf"/>
</dbReference>
<sequence length="125" mass="13922">MDASPNKSTEPEPIDGDVVARLRVEARHGGKDFFPQYVEYFHEDLERAENELKTAASEKSASQLLQSAHRLRGAAGNFGAHRLIEFCVQVEKLAQENRVPEALDVLPRLQAELLRVAEAAQALRS</sequence>
<accession>B4CWB6</accession>
<dbReference type="Pfam" id="PF01627">
    <property type="entry name" value="Hpt"/>
    <property type="match status" value="1"/>
</dbReference>
<dbReference type="GO" id="GO:0004672">
    <property type="term" value="F:protein kinase activity"/>
    <property type="evidence" value="ECO:0007669"/>
    <property type="project" value="UniProtKB-ARBA"/>
</dbReference>
<name>B4CWB6_9BACT</name>
<organism evidence="4 5">
    <name type="scientific">Chthoniobacter flavus Ellin428</name>
    <dbReference type="NCBI Taxonomy" id="497964"/>
    <lineage>
        <taxon>Bacteria</taxon>
        <taxon>Pseudomonadati</taxon>
        <taxon>Verrucomicrobiota</taxon>
        <taxon>Spartobacteria</taxon>
        <taxon>Chthoniobacterales</taxon>
        <taxon>Chthoniobacteraceae</taxon>
        <taxon>Chthoniobacter</taxon>
    </lineage>
</organism>
<proteinExistence type="predicted"/>
<dbReference type="RefSeq" id="WP_006978280.1">
    <property type="nucleotide sequence ID" value="NZ_ABVL01000002.1"/>
</dbReference>
<dbReference type="InParanoid" id="B4CWB6"/>
<keyword evidence="2" id="KW-0175">Coiled coil</keyword>
<dbReference type="AlphaFoldDB" id="B4CWB6"/>
<dbReference type="Proteomes" id="UP000005824">
    <property type="component" value="Unassembled WGS sequence"/>
</dbReference>
<dbReference type="SUPFAM" id="SSF47226">
    <property type="entry name" value="Histidine-containing phosphotransfer domain, HPT domain"/>
    <property type="match status" value="1"/>
</dbReference>
<keyword evidence="1" id="KW-0597">Phosphoprotein</keyword>
<evidence type="ECO:0000259" key="3">
    <source>
        <dbReference type="PROSITE" id="PS50894"/>
    </source>
</evidence>
<dbReference type="GO" id="GO:0000160">
    <property type="term" value="P:phosphorelay signal transduction system"/>
    <property type="evidence" value="ECO:0007669"/>
    <property type="project" value="InterPro"/>
</dbReference>
<comment type="caution">
    <text evidence="4">The sequence shown here is derived from an EMBL/GenBank/DDBJ whole genome shotgun (WGS) entry which is preliminary data.</text>
</comment>
<evidence type="ECO:0000256" key="2">
    <source>
        <dbReference type="SAM" id="Coils"/>
    </source>
</evidence>
<evidence type="ECO:0000256" key="1">
    <source>
        <dbReference type="PROSITE-ProRule" id="PRU00110"/>
    </source>
</evidence>
<keyword evidence="5" id="KW-1185">Reference proteome</keyword>
<dbReference type="STRING" id="497964.CfE428DRAFT_0953"/>
<dbReference type="CDD" id="cd00088">
    <property type="entry name" value="HPT"/>
    <property type="match status" value="1"/>
</dbReference>
<feature type="coiled-coil region" evidence="2">
    <location>
        <begin position="38"/>
        <end position="65"/>
    </location>
</feature>
<dbReference type="Gene3D" id="1.20.120.160">
    <property type="entry name" value="HPT domain"/>
    <property type="match status" value="1"/>
</dbReference>
<evidence type="ECO:0000313" key="4">
    <source>
        <dbReference type="EMBL" id="EDY21708.1"/>
    </source>
</evidence>
<dbReference type="InterPro" id="IPR008207">
    <property type="entry name" value="Sig_transdc_His_kin_Hpt_dom"/>
</dbReference>
<gene>
    <name evidence="4" type="ORF">CfE428DRAFT_0953</name>
</gene>
<evidence type="ECO:0000313" key="5">
    <source>
        <dbReference type="Proteomes" id="UP000005824"/>
    </source>
</evidence>
<dbReference type="EMBL" id="ABVL01000002">
    <property type="protein sequence ID" value="EDY21708.1"/>
    <property type="molecule type" value="Genomic_DNA"/>
</dbReference>